<dbReference type="CDD" id="cd07067">
    <property type="entry name" value="HP_PGM_like"/>
    <property type="match status" value="1"/>
</dbReference>
<dbReference type="InterPro" id="IPR013078">
    <property type="entry name" value="His_Pase_superF_clade-1"/>
</dbReference>
<evidence type="ECO:0000256" key="6">
    <source>
        <dbReference type="ARBA" id="ARBA00023128"/>
    </source>
</evidence>
<evidence type="ECO:0000256" key="11">
    <source>
        <dbReference type="ARBA" id="ARBA00048336"/>
    </source>
</evidence>
<evidence type="ECO:0000256" key="12">
    <source>
        <dbReference type="SAM" id="MobiDB-lite"/>
    </source>
</evidence>
<evidence type="ECO:0000256" key="1">
    <source>
        <dbReference type="ARBA" id="ARBA00004294"/>
    </source>
</evidence>
<gene>
    <name evidence="13" type="ORF">CUNI_LOCUS20914</name>
</gene>
<comment type="catalytic activity">
    <reaction evidence="10">
        <text>O-phospho-L-seryl-[protein] + H2O = L-seryl-[protein] + phosphate</text>
        <dbReference type="Rhea" id="RHEA:20629"/>
        <dbReference type="Rhea" id="RHEA-COMP:9863"/>
        <dbReference type="Rhea" id="RHEA-COMP:11604"/>
        <dbReference type="ChEBI" id="CHEBI:15377"/>
        <dbReference type="ChEBI" id="CHEBI:29999"/>
        <dbReference type="ChEBI" id="CHEBI:43474"/>
        <dbReference type="ChEBI" id="CHEBI:83421"/>
        <dbReference type="EC" id="3.1.3.16"/>
    </reaction>
</comment>
<keyword evidence="5" id="KW-0378">Hydrolase</keyword>
<dbReference type="Proteomes" id="UP000678393">
    <property type="component" value="Unassembled WGS sequence"/>
</dbReference>
<dbReference type="EC" id="3.1.3.16" evidence="3"/>
<dbReference type="Pfam" id="PF00300">
    <property type="entry name" value="His_Phos_1"/>
    <property type="match status" value="2"/>
</dbReference>
<feature type="region of interest" description="Disordered" evidence="12">
    <location>
        <begin position="62"/>
        <end position="84"/>
    </location>
</feature>
<keyword evidence="6" id="KW-0496">Mitochondrion</keyword>
<dbReference type="InterPro" id="IPR029033">
    <property type="entry name" value="His_PPase_superfam"/>
</dbReference>
<name>A0A8S4A8P9_9EUPU</name>
<dbReference type="InterPro" id="IPR051021">
    <property type="entry name" value="Mito_Ser/Thr_phosphatase"/>
</dbReference>
<keyword evidence="7" id="KW-0472">Membrane</keyword>
<comment type="caution">
    <text evidence="13">The sequence shown here is derived from an EMBL/GenBank/DDBJ whole genome shotgun (WGS) entry which is preliminary data.</text>
</comment>
<evidence type="ECO:0000256" key="2">
    <source>
        <dbReference type="ARBA" id="ARBA00006717"/>
    </source>
</evidence>
<dbReference type="PANTHER" id="PTHR20935">
    <property type="entry name" value="PHOSPHOGLYCERATE MUTASE-RELATED"/>
    <property type="match status" value="1"/>
</dbReference>
<dbReference type="SUPFAM" id="SSF53254">
    <property type="entry name" value="Phosphoglycerate mutase-like"/>
    <property type="match status" value="1"/>
</dbReference>
<evidence type="ECO:0000313" key="14">
    <source>
        <dbReference type="Proteomes" id="UP000678393"/>
    </source>
</evidence>
<evidence type="ECO:0000256" key="9">
    <source>
        <dbReference type="ARBA" id="ARBA00040722"/>
    </source>
</evidence>
<dbReference type="SMART" id="SM00855">
    <property type="entry name" value="PGAM"/>
    <property type="match status" value="1"/>
</dbReference>
<dbReference type="GO" id="GO:0090141">
    <property type="term" value="P:positive regulation of mitochondrial fission"/>
    <property type="evidence" value="ECO:0007669"/>
    <property type="project" value="TreeGrafter"/>
</dbReference>
<dbReference type="GO" id="GO:0005741">
    <property type="term" value="C:mitochondrial outer membrane"/>
    <property type="evidence" value="ECO:0007669"/>
    <property type="project" value="UniProtKB-SubCell"/>
</dbReference>
<dbReference type="PANTHER" id="PTHR20935:SF0">
    <property type="entry name" value="SERINE_THREONINE-PROTEIN PHOSPHATASE PGAM5, MITOCHONDRIAL"/>
    <property type="match status" value="1"/>
</dbReference>
<dbReference type="Gene3D" id="3.40.50.1240">
    <property type="entry name" value="Phosphoglycerate mutase-like"/>
    <property type="match status" value="1"/>
</dbReference>
<accession>A0A8S4A8P9</accession>
<evidence type="ECO:0000313" key="13">
    <source>
        <dbReference type="EMBL" id="CAG5135356.1"/>
    </source>
</evidence>
<evidence type="ECO:0000256" key="7">
    <source>
        <dbReference type="ARBA" id="ARBA00023136"/>
    </source>
</evidence>
<comment type="subcellular location">
    <subcellularLocation>
        <location evidence="1">Mitochondrion outer membrane</location>
    </subcellularLocation>
</comment>
<organism evidence="13 14">
    <name type="scientific">Candidula unifasciata</name>
    <dbReference type="NCBI Taxonomy" id="100452"/>
    <lineage>
        <taxon>Eukaryota</taxon>
        <taxon>Metazoa</taxon>
        <taxon>Spiralia</taxon>
        <taxon>Lophotrochozoa</taxon>
        <taxon>Mollusca</taxon>
        <taxon>Gastropoda</taxon>
        <taxon>Heterobranchia</taxon>
        <taxon>Euthyneura</taxon>
        <taxon>Panpulmonata</taxon>
        <taxon>Eupulmonata</taxon>
        <taxon>Stylommatophora</taxon>
        <taxon>Helicina</taxon>
        <taxon>Helicoidea</taxon>
        <taxon>Geomitridae</taxon>
        <taxon>Candidula</taxon>
    </lineage>
</organism>
<evidence type="ECO:0000256" key="8">
    <source>
        <dbReference type="ARBA" id="ARBA00039765"/>
    </source>
</evidence>
<sequence length="286" mass="32423">MEFRQYVRRFRTFSRVAKQSLKLGAAVVVGVVVYSKWNGSSILHAAWTTGYEPSVKWDSNWDRRDPRSLVPPSKSGEGDSDFNKQLKAQTPTASRHILLIRHGQYFDNATVDKERFLTSLGRAQAELTGQRLKELDLPYTILISSTMTRAIETAEIIHKYLPDIEHVTDDSLREGAPIPPEPPLGSWRPEQKQFFQDGARIESAFRKYFYRADPGQKEDSYEIIVCHANVIRYFICRALQFPPEAWLRFSLANCSITHIVVRPSGRVSVSGAGDHGHIPGSKISFS</sequence>
<dbReference type="GO" id="GO:0004722">
    <property type="term" value="F:protein serine/threonine phosphatase activity"/>
    <property type="evidence" value="ECO:0007669"/>
    <property type="project" value="UniProtKB-EC"/>
</dbReference>
<dbReference type="AlphaFoldDB" id="A0A8S4A8P9"/>
<evidence type="ECO:0000256" key="4">
    <source>
        <dbReference type="ARBA" id="ARBA00022787"/>
    </source>
</evidence>
<proteinExistence type="inferred from homology"/>
<evidence type="ECO:0000256" key="3">
    <source>
        <dbReference type="ARBA" id="ARBA00013081"/>
    </source>
</evidence>
<dbReference type="EMBL" id="CAJHNH020008223">
    <property type="protein sequence ID" value="CAG5135356.1"/>
    <property type="molecule type" value="Genomic_DNA"/>
</dbReference>
<evidence type="ECO:0000256" key="5">
    <source>
        <dbReference type="ARBA" id="ARBA00022801"/>
    </source>
</evidence>
<comment type="similarity">
    <text evidence="2">Belongs to the phosphoglycerate mutase family. BPG-dependent PGAM subfamily.</text>
</comment>
<keyword evidence="4" id="KW-1000">Mitochondrion outer membrane</keyword>
<dbReference type="FunFam" id="3.40.50.1240:FF:000009">
    <property type="entry name" value="serine/threonine-protein phosphatase PGAM5, mitochondrial isoform X1"/>
    <property type="match status" value="1"/>
</dbReference>
<dbReference type="OrthoDB" id="2118094at2759"/>
<keyword evidence="14" id="KW-1185">Reference proteome</keyword>
<reference evidence="13" key="1">
    <citation type="submission" date="2021-04" db="EMBL/GenBank/DDBJ databases">
        <authorList>
            <consortium name="Molecular Ecology Group"/>
        </authorList>
    </citation>
    <scope>NUCLEOTIDE SEQUENCE</scope>
</reference>
<comment type="catalytic activity">
    <reaction evidence="11">
        <text>O-phospho-L-threonyl-[protein] + H2O = L-threonyl-[protein] + phosphate</text>
        <dbReference type="Rhea" id="RHEA:47004"/>
        <dbReference type="Rhea" id="RHEA-COMP:11060"/>
        <dbReference type="Rhea" id="RHEA-COMP:11605"/>
        <dbReference type="ChEBI" id="CHEBI:15377"/>
        <dbReference type="ChEBI" id="CHEBI:30013"/>
        <dbReference type="ChEBI" id="CHEBI:43474"/>
        <dbReference type="ChEBI" id="CHEBI:61977"/>
        <dbReference type="EC" id="3.1.3.16"/>
    </reaction>
</comment>
<protein>
    <recommendedName>
        <fullName evidence="8">Serine/threonine-protein phosphatase PGAM5, mitochondrial</fullName>
        <ecNumber evidence="3">3.1.3.16</ecNumber>
    </recommendedName>
    <alternativeName>
        <fullName evidence="9">Serine/threonine-protein phosphatase Pgam5, mitochondrial</fullName>
    </alternativeName>
</protein>
<evidence type="ECO:0000256" key="10">
    <source>
        <dbReference type="ARBA" id="ARBA00047761"/>
    </source>
</evidence>